<reference evidence="1 2" key="1">
    <citation type="submission" date="2021-06" db="EMBL/GenBank/DDBJ databases">
        <title>Caerostris extrusa draft genome.</title>
        <authorList>
            <person name="Kono N."/>
            <person name="Arakawa K."/>
        </authorList>
    </citation>
    <scope>NUCLEOTIDE SEQUENCE [LARGE SCALE GENOMIC DNA]</scope>
</reference>
<evidence type="ECO:0000313" key="2">
    <source>
        <dbReference type="Proteomes" id="UP001054945"/>
    </source>
</evidence>
<protein>
    <submittedName>
        <fullName evidence="1">Uncharacterized protein</fullName>
    </submittedName>
</protein>
<dbReference type="Proteomes" id="UP001054945">
    <property type="component" value="Unassembled WGS sequence"/>
</dbReference>
<gene>
    <name evidence="1" type="ORF">CEXT_576891</name>
</gene>
<name>A0AAV4XM50_CAEEX</name>
<comment type="caution">
    <text evidence="1">The sequence shown here is derived from an EMBL/GenBank/DDBJ whole genome shotgun (WGS) entry which is preliminary data.</text>
</comment>
<organism evidence="1 2">
    <name type="scientific">Caerostris extrusa</name>
    <name type="common">Bark spider</name>
    <name type="synonym">Caerostris bankana</name>
    <dbReference type="NCBI Taxonomy" id="172846"/>
    <lineage>
        <taxon>Eukaryota</taxon>
        <taxon>Metazoa</taxon>
        <taxon>Ecdysozoa</taxon>
        <taxon>Arthropoda</taxon>
        <taxon>Chelicerata</taxon>
        <taxon>Arachnida</taxon>
        <taxon>Araneae</taxon>
        <taxon>Araneomorphae</taxon>
        <taxon>Entelegynae</taxon>
        <taxon>Araneoidea</taxon>
        <taxon>Araneidae</taxon>
        <taxon>Caerostris</taxon>
    </lineage>
</organism>
<dbReference type="AlphaFoldDB" id="A0AAV4XM50"/>
<sequence>MKEIKQTTRYLPFATICASHTKQKDYNTLQFVHWPNTTLFLTMAIKSNNTSGLFDMEVCRGVVPQDYCTQRVRHYVSLAELTNSLNLNYISNIAHVRGIFRNLNS</sequence>
<evidence type="ECO:0000313" key="1">
    <source>
        <dbReference type="EMBL" id="GIY94894.1"/>
    </source>
</evidence>
<keyword evidence="2" id="KW-1185">Reference proteome</keyword>
<proteinExistence type="predicted"/>
<dbReference type="EMBL" id="BPLR01000449">
    <property type="protein sequence ID" value="GIY94894.1"/>
    <property type="molecule type" value="Genomic_DNA"/>
</dbReference>
<accession>A0AAV4XM50</accession>